<feature type="transmembrane region" description="Helical" evidence="9">
    <location>
        <begin position="193"/>
        <end position="214"/>
    </location>
</feature>
<comment type="subcellular location">
    <subcellularLocation>
        <location evidence="1">Membrane</location>
        <topology evidence="1">Multi-pass membrane protein</topology>
    </subcellularLocation>
</comment>
<feature type="domain" description="G-protein coupled receptors family 1 profile" evidence="10">
    <location>
        <begin position="706"/>
        <end position="966"/>
    </location>
</feature>
<feature type="transmembrane region" description="Helical" evidence="9">
    <location>
        <begin position="591"/>
        <end position="612"/>
    </location>
</feature>
<name>A0AAD9R211_ACRCE</name>
<feature type="transmembrane region" description="Helical" evidence="9">
    <location>
        <begin position="28"/>
        <end position="53"/>
    </location>
</feature>
<feature type="transmembrane region" description="Helical" evidence="9">
    <location>
        <begin position="908"/>
        <end position="930"/>
    </location>
</feature>
<sequence length="1024" mass="115515">MISVRQFQCLKQPTAGEEDMTAISPVQIVFTLLFTALIVINLLGNSVVCMVVLRYRGMRAPINYLLVNLALADMLVALGIACQYLITWTYHHSYGTSGAYICKFLTGGNFIRIGGLTSGFFLMAIAVERYLATTQLIRDRFRLTTRRLTAVIIVGWTFAVVYNLPLFLVVELIKDGGNQCTEHWCPNENLGKAFSVGCFFVFGVIPVVTMVTLYSKVLYKLWKGGIHATLSFEQARMRSKLEVTKMVIVVSVLYAICWLPNLVIYMLSRFNPDLLGHGSYFFADTFVISVVLVALNSAMNPFIYALHSTNFRRHIKNALCCRTYRAADLTNAYNANFRCKFSPDDGTQKRVRQFSQYFKDPCEEYTAVMSPKEIVFTFFFTVLTVINLLGNGVVWLVVLRYRGMRAPINYLLVNLASADIMVALAVACQYLVTWTYRHPYGTTGYYICKFLTGGNFIWVGGVASGFFLTVIAVERYLAITRSVRDRSRLTTLPLTAVIIIGWILAVIFNLPLFFVVKRVKDTGNHCIDDWSSHENLGKAFAGACFLVHGAIIVTMVIMYSRVLRKLWKSGIHATLLSEQARLRSKRKVTKMVIVVSILYAICWLPNLVIYMLSKFSPDQLGHGSYNFTNPYIISVELVALNSAMNPFIYALHSTNFRRHIKGALCCRTYGAGDSTIPVFETTAVMSPADIVFTLFFTVLIVINLLGNGVVCVVVLRYRGMRAPINYLLVNLALADMMVALGIASQYVIKKTYHHPYGTSGDYLCRFLTGGNFIWIGGVASGFFLTVIAVERYLAITRPIRDRFRLTTRRLTLVITIGWIFAVIYNLPLFFVVKLVKGRGNHCTETWSPYENLGKAFSVACFFVYGAIPIVTMVIMYSRVLYKLWKGGIRATLLSEQARIRSKLKVTKMVIVVSILYAICWFPNLVIYMLSKFTPDLFGHGSYFFADAFVVSVVLVALNSAMNPFIYALHSTKFLKYIKGALCCRTYRAADFMNSYKANFRYNLNHDDGIQKKSKQVILTSHNAL</sequence>
<dbReference type="InterPro" id="IPR000276">
    <property type="entry name" value="GPCR_Rhodpsn"/>
</dbReference>
<feature type="transmembrane region" description="Helical" evidence="9">
    <location>
        <begin position="727"/>
        <end position="748"/>
    </location>
</feature>
<feature type="transmembrane region" description="Helical" evidence="9">
    <location>
        <begin position="246"/>
        <end position="267"/>
    </location>
</feature>
<dbReference type="FunFam" id="1.20.1070.10:FF:000368">
    <property type="entry name" value="Predicted protein"/>
    <property type="match status" value="3"/>
</dbReference>
<feature type="transmembrane region" description="Helical" evidence="9">
    <location>
        <begin position="65"/>
        <end position="90"/>
    </location>
</feature>
<evidence type="ECO:0000259" key="10">
    <source>
        <dbReference type="PROSITE" id="PS50262"/>
    </source>
</evidence>
<dbReference type="EMBL" id="JARQWQ010000005">
    <property type="protein sequence ID" value="KAK2571694.1"/>
    <property type="molecule type" value="Genomic_DNA"/>
</dbReference>
<feature type="domain" description="G-protein coupled receptors family 1 profile" evidence="10">
    <location>
        <begin position="44"/>
        <end position="304"/>
    </location>
</feature>
<feature type="transmembrane region" description="Helical" evidence="9">
    <location>
        <begin position="411"/>
        <end position="436"/>
    </location>
</feature>
<feature type="transmembrane region" description="Helical" evidence="9">
    <location>
        <begin position="810"/>
        <end position="835"/>
    </location>
</feature>
<keyword evidence="6 8" id="KW-0675">Receptor</keyword>
<keyword evidence="4 8" id="KW-0297">G-protein coupled receptor</keyword>
<evidence type="ECO:0000313" key="12">
    <source>
        <dbReference type="Proteomes" id="UP001249851"/>
    </source>
</evidence>
<evidence type="ECO:0000256" key="4">
    <source>
        <dbReference type="ARBA" id="ARBA00023040"/>
    </source>
</evidence>
<keyword evidence="5 9" id="KW-0472">Membrane</keyword>
<dbReference type="Pfam" id="PF00001">
    <property type="entry name" value="7tm_1"/>
    <property type="match status" value="3"/>
</dbReference>
<evidence type="ECO:0000313" key="11">
    <source>
        <dbReference type="EMBL" id="KAK2571694.1"/>
    </source>
</evidence>
<feature type="transmembrane region" description="Helical" evidence="9">
    <location>
        <begin position="855"/>
        <end position="876"/>
    </location>
</feature>
<keyword evidence="3 9" id="KW-1133">Transmembrane helix</keyword>
<feature type="transmembrane region" description="Helical" evidence="9">
    <location>
        <begin position="768"/>
        <end position="789"/>
    </location>
</feature>
<keyword evidence="2 8" id="KW-0812">Transmembrane</keyword>
<feature type="domain" description="G-protein coupled receptors family 1 profile" evidence="10">
    <location>
        <begin position="390"/>
        <end position="649"/>
    </location>
</feature>
<organism evidence="11 12">
    <name type="scientific">Acropora cervicornis</name>
    <name type="common">Staghorn coral</name>
    <dbReference type="NCBI Taxonomy" id="6130"/>
    <lineage>
        <taxon>Eukaryota</taxon>
        <taxon>Metazoa</taxon>
        <taxon>Cnidaria</taxon>
        <taxon>Anthozoa</taxon>
        <taxon>Hexacorallia</taxon>
        <taxon>Scleractinia</taxon>
        <taxon>Astrocoeniina</taxon>
        <taxon>Acroporidae</taxon>
        <taxon>Acropora</taxon>
    </lineage>
</organism>
<dbReference type="GO" id="GO:0005886">
    <property type="term" value="C:plasma membrane"/>
    <property type="evidence" value="ECO:0007669"/>
    <property type="project" value="TreeGrafter"/>
</dbReference>
<protein>
    <submittedName>
        <fullName evidence="11">Galanin receptor 2b</fullName>
    </submittedName>
</protein>
<feature type="transmembrane region" description="Helical" evidence="9">
    <location>
        <begin position="539"/>
        <end position="559"/>
    </location>
</feature>
<evidence type="ECO:0000256" key="9">
    <source>
        <dbReference type="SAM" id="Phobius"/>
    </source>
</evidence>
<feature type="transmembrane region" description="Helical" evidence="9">
    <location>
        <begin position="690"/>
        <end position="715"/>
    </location>
</feature>
<evidence type="ECO:0000256" key="3">
    <source>
        <dbReference type="ARBA" id="ARBA00022989"/>
    </source>
</evidence>
<dbReference type="PROSITE" id="PS50262">
    <property type="entry name" value="G_PROTEIN_RECEP_F1_2"/>
    <property type="match status" value="3"/>
</dbReference>
<feature type="transmembrane region" description="Helical" evidence="9">
    <location>
        <begin position="456"/>
        <end position="477"/>
    </location>
</feature>
<evidence type="ECO:0000256" key="5">
    <source>
        <dbReference type="ARBA" id="ARBA00023136"/>
    </source>
</evidence>
<dbReference type="Proteomes" id="UP001249851">
    <property type="component" value="Unassembled WGS sequence"/>
</dbReference>
<proteinExistence type="inferred from homology"/>
<dbReference type="InterPro" id="IPR017452">
    <property type="entry name" value="GPCR_Rhodpsn_7TM"/>
</dbReference>
<dbReference type="PANTHER" id="PTHR45695:SF9">
    <property type="entry name" value="LEUCOKININ RECEPTOR"/>
    <property type="match status" value="1"/>
</dbReference>
<feature type="transmembrane region" description="Helical" evidence="9">
    <location>
        <begin position="489"/>
        <end position="514"/>
    </location>
</feature>
<gene>
    <name evidence="11" type="ORF">P5673_003070</name>
</gene>
<reference evidence="11" key="1">
    <citation type="journal article" date="2023" name="G3 (Bethesda)">
        <title>Whole genome assembly and annotation of the endangered Caribbean coral Acropora cervicornis.</title>
        <authorList>
            <person name="Selwyn J.D."/>
            <person name="Vollmer S.V."/>
        </authorList>
    </citation>
    <scope>NUCLEOTIDE SEQUENCE</scope>
    <source>
        <strain evidence="11">K2</strain>
    </source>
</reference>
<dbReference type="PROSITE" id="PS00237">
    <property type="entry name" value="G_PROTEIN_RECEP_F1_1"/>
    <property type="match status" value="2"/>
</dbReference>
<comment type="similarity">
    <text evidence="8">Belongs to the G-protein coupled receptor 1 family.</text>
</comment>
<feature type="transmembrane region" description="Helical" evidence="9">
    <location>
        <begin position="110"/>
        <end position="127"/>
    </location>
</feature>
<dbReference type="PRINTS" id="PR00237">
    <property type="entry name" value="GPCRRHODOPSN"/>
</dbReference>
<comment type="caution">
    <text evidence="11">The sequence shown here is derived from an EMBL/GenBank/DDBJ whole genome shotgun (WGS) entry which is preliminary data.</text>
</comment>
<feature type="transmembrane region" description="Helical" evidence="9">
    <location>
        <begin position="374"/>
        <end position="399"/>
    </location>
</feature>
<dbReference type="SUPFAM" id="SSF81321">
    <property type="entry name" value="Family A G protein-coupled receptor-like"/>
    <property type="match status" value="3"/>
</dbReference>
<dbReference type="GO" id="GO:0004930">
    <property type="term" value="F:G protein-coupled receptor activity"/>
    <property type="evidence" value="ECO:0007669"/>
    <property type="project" value="UniProtKB-KW"/>
</dbReference>
<evidence type="ECO:0000256" key="8">
    <source>
        <dbReference type="RuleBase" id="RU000688"/>
    </source>
</evidence>
<keyword evidence="7 8" id="KW-0807">Transducer</keyword>
<dbReference type="Gene3D" id="1.20.1070.10">
    <property type="entry name" value="Rhodopsin 7-helix transmembrane proteins"/>
    <property type="match status" value="3"/>
</dbReference>
<evidence type="ECO:0000256" key="2">
    <source>
        <dbReference type="ARBA" id="ARBA00022692"/>
    </source>
</evidence>
<dbReference type="PANTHER" id="PTHR45695">
    <property type="entry name" value="LEUCOKININ RECEPTOR-RELATED"/>
    <property type="match status" value="1"/>
</dbReference>
<feature type="transmembrane region" description="Helical" evidence="9">
    <location>
        <begin position="942"/>
        <end position="968"/>
    </location>
</feature>
<dbReference type="AlphaFoldDB" id="A0AAD9R211"/>
<reference evidence="11" key="2">
    <citation type="journal article" date="2023" name="Science">
        <title>Genomic signatures of disease resistance in endangered staghorn corals.</title>
        <authorList>
            <person name="Vollmer S.V."/>
            <person name="Selwyn J.D."/>
            <person name="Despard B.A."/>
            <person name="Roesel C.L."/>
        </authorList>
    </citation>
    <scope>NUCLEOTIDE SEQUENCE</scope>
    <source>
        <strain evidence="11">K2</strain>
    </source>
</reference>
<evidence type="ECO:0000256" key="7">
    <source>
        <dbReference type="ARBA" id="ARBA00023224"/>
    </source>
</evidence>
<dbReference type="CDD" id="cd00637">
    <property type="entry name" value="7tm_classA_rhodopsin-like"/>
    <property type="match status" value="3"/>
</dbReference>
<evidence type="ECO:0000256" key="6">
    <source>
        <dbReference type="ARBA" id="ARBA00023170"/>
    </source>
</evidence>
<keyword evidence="12" id="KW-1185">Reference proteome</keyword>
<feature type="transmembrane region" description="Helical" evidence="9">
    <location>
        <begin position="148"/>
        <end position="173"/>
    </location>
</feature>
<accession>A0AAD9R211</accession>
<evidence type="ECO:0000256" key="1">
    <source>
        <dbReference type="ARBA" id="ARBA00004141"/>
    </source>
</evidence>